<proteinExistence type="predicted"/>
<protein>
    <submittedName>
        <fullName evidence="1">Uncharacterized protein</fullName>
    </submittedName>
</protein>
<accession>G4TYU1</accession>
<evidence type="ECO:0000313" key="2">
    <source>
        <dbReference type="Proteomes" id="UP000007148"/>
    </source>
</evidence>
<keyword evidence="2" id="KW-1185">Reference proteome</keyword>
<sequence length="116" mass="13024">MPHFTDKNQTWHCPVCPPTSEPDFVKPHPTREAGCSALLCILGDDGYTVDSIWCEFGIEECTWKPTHTFDGTTLIKEFYAAAQAEELDLTYEVSADKVILLNEAREFVGTWVTSHA</sequence>
<dbReference type="Proteomes" id="UP000007148">
    <property type="component" value="Unassembled WGS sequence"/>
</dbReference>
<dbReference type="OrthoDB" id="436852at2759"/>
<dbReference type="EMBL" id="CAFZ01000783">
    <property type="protein sequence ID" value="CCA76484.1"/>
    <property type="molecule type" value="Genomic_DNA"/>
</dbReference>
<dbReference type="AlphaFoldDB" id="G4TYU1"/>
<dbReference type="InParanoid" id="G4TYU1"/>
<gene>
    <name evidence="1" type="ORF">PIIN_10477</name>
</gene>
<evidence type="ECO:0000313" key="1">
    <source>
        <dbReference type="EMBL" id="CCA76484.1"/>
    </source>
</evidence>
<dbReference type="HOGENOM" id="CLU_2097755_0_0_1"/>
<comment type="caution">
    <text evidence="1">The sequence shown here is derived from an EMBL/GenBank/DDBJ whole genome shotgun (WGS) entry which is preliminary data.</text>
</comment>
<reference evidence="1 2" key="1">
    <citation type="journal article" date="2011" name="PLoS Pathog.">
        <title>Endophytic Life Strategies Decoded by Genome and Transcriptome Analyses of the Mutualistic Root Symbiont Piriformospora indica.</title>
        <authorList>
            <person name="Zuccaro A."/>
            <person name="Lahrmann U."/>
            <person name="Guldener U."/>
            <person name="Langen G."/>
            <person name="Pfiffi S."/>
            <person name="Biedenkopf D."/>
            <person name="Wong P."/>
            <person name="Samans B."/>
            <person name="Grimm C."/>
            <person name="Basiewicz M."/>
            <person name="Murat C."/>
            <person name="Martin F."/>
            <person name="Kogel K.H."/>
        </authorList>
    </citation>
    <scope>NUCLEOTIDE SEQUENCE [LARGE SCALE GENOMIC DNA]</scope>
    <source>
        <strain evidence="1 2">DSM 11827</strain>
    </source>
</reference>
<organism evidence="1 2">
    <name type="scientific">Serendipita indica (strain DSM 11827)</name>
    <name type="common">Root endophyte fungus</name>
    <name type="synonym">Piriformospora indica</name>
    <dbReference type="NCBI Taxonomy" id="1109443"/>
    <lineage>
        <taxon>Eukaryota</taxon>
        <taxon>Fungi</taxon>
        <taxon>Dikarya</taxon>
        <taxon>Basidiomycota</taxon>
        <taxon>Agaricomycotina</taxon>
        <taxon>Agaricomycetes</taxon>
        <taxon>Sebacinales</taxon>
        <taxon>Serendipitaceae</taxon>
        <taxon>Serendipita</taxon>
    </lineage>
</organism>
<name>G4TYU1_SERID</name>